<accession>A0ABW2UKA3</accession>
<dbReference type="SMART" id="SM00448">
    <property type="entry name" value="REC"/>
    <property type="match status" value="1"/>
</dbReference>
<dbReference type="PANTHER" id="PTHR44591:SF3">
    <property type="entry name" value="RESPONSE REGULATORY DOMAIN-CONTAINING PROTEIN"/>
    <property type="match status" value="1"/>
</dbReference>
<keyword evidence="5" id="KW-1185">Reference proteome</keyword>
<dbReference type="Proteomes" id="UP001596516">
    <property type="component" value="Unassembled WGS sequence"/>
</dbReference>
<proteinExistence type="predicted"/>
<dbReference type="InterPro" id="IPR001789">
    <property type="entry name" value="Sig_transdc_resp-reg_receiver"/>
</dbReference>
<evidence type="ECO:0000313" key="5">
    <source>
        <dbReference type="Proteomes" id="UP001596516"/>
    </source>
</evidence>
<dbReference type="InterPro" id="IPR050595">
    <property type="entry name" value="Bact_response_regulator"/>
</dbReference>
<feature type="domain" description="Response regulatory" evidence="3">
    <location>
        <begin position="9"/>
        <end position="125"/>
    </location>
</feature>
<dbReference type="PROSITE" id="PS50110">
    <property type="entry name" value="RESPONSE_REGULATORY"/>
    <property type="match status" value="1"/>
</dbReference>
<name>A0ABW2UKA3_9RHOB</name>
<evidence type="ECO:0000256" key="1">
    <source>
        <dbReference type="ARBA" id="ARBA00022553"/>
    </source>
</evidence>
<dbReference type="EMBL" id="JBHTFQ010000004">
    <property type="protein sequence ID" value="MFC7704378.1"/>
    <property type="molecule type" value="Genomic_DNA"/>
</dbReference>
<dbReference type="CDD" id="cd17574">
    <property type="entry name" value="REC_OmpR"/>
    <property type="match status" value="1"/>
</dbReference>
<dbReference type="SUPFAM" id="SSF52172">
    <property type="entry name" value="CheY-like"/>
    <property type="match status" value="1"/>
</dbReference>
<feature type="modified residue" description="4-aspartylphosphate" evidence="2">
    <location>
        <position position="58"/>
    </location>
</feature>
<evidence type="ECO:0000313" key="4">
    <source>
        <dbReference type="EMBL" id="MFC7704378.1"/>
    </source>
</evidence>
<evidence type="ECO:0000259" key="3">
    <source>
        <dbReference type="PROSITE" id="PS50110"/>
    </source>
</evidence>
<organism evidence="4 5">
    <name type="scientific">Plastorhodobacter daqingensis</name>
    <dbReference type="NCBI Taxonomy" id="1387281"/>
    <lineage>
        <taxon>Bacteria</taxon>
        <taxon>Pseudomonadati</taxon>
        <taxon>Pseudomonadota</taxon>
        <taxon>Alphaproteobacteria</taxon>
        <taxon>Rhodobacterales</taxon>
        <taxon>Paracoccaceae</taxon>
        <taxon>Plastorhodobacter</taxon>
    </lineage>
</organism>
<sequence length="135" mass="14818">MGDDRARKRVLVVEDEDNIAVALDYLITREGYEQDRVANGGEALERIRATHPDLVLLDVMLPEVSGYEICQAVRLDPGLDDVKILMMTARGSAMERRKGLALGADGFISKPFELTELRAEVKRILEPGGEAAGHG</sequence>
<gene>
    <name evidence="4" type="ORF">ACFQXB_09240</name>
</gene>
<dbReference type="RefSeq" id="WP_377402543.1">
    <property type="nucleotide sequence ID" value="NZ_JBHTFQ010000004.1"/>
</dbReference>
<protein>
    <submittedName>
        <fullName evidence="4">Response regulator transcription factor</fullName>
    </submittedName>
</protein>
<reference evidence="5" key="1">
    <citation type="journal article" date="2019" name="Int. J. Syst. Evol. Microbiol.">
        <title>The Global Catalogue of Microorganisms (GCM) 10K type strain sequencing project: providing services to taxonomists for standard genome sequencing and annotation.</title>
        <authorList>
            <consortium name="The Broad Institute Genomics Platform"/>
            <consortium name="The Broad Institute Genome Sequencing Center for Infectious Disease"/>
            <person name="Wu L."/>
            <person name="Ma J."/>
        </authorList>
    </citation>
    <scope>NUCLEOTIDE SEQUENCE [LARGE SCALE GENOMIC DNA]</scope>
    <source>
        <strain evidence="5">CGMCC 1.12750</strain>
    </source>
</reference>
<dbReference type="PANTHER" id="PTHR44591">
    <property type="entry name" value="STRESS RESPONSE REGULATOR PROTEIN 1"/>
    <property type="match status" value="1"/>
</dbReference>
<dbReference type="Gene3D" id="3.40.50.2300">
    <property type="match status" value="1"/>
</dbReference>
<evidence type="ECO:0000256" key="2">
    <source>
        <dbReference type="PROSITE-ProRule" id="PRU00169"/>
    </source>
</evidence>
<dbReference type="InterPro" id="IPR011006">
    <property type="entry name" value="CheY-like_superfamily"/>
</dbReference>
<dbReference type="Pfam" id="PF00072">
    <property type="entry name" value="Response_reg"/>
    <property type="match status" value="1"/>
</dbReference>
<keyword evidence="1 2" id="KW-0597">Phosphoprotein</keyword>
<comment type="caution">
    <text evidence="4">The sequence shown here is derived from an EMBL/GenBank/DDBJ whole genome shotgun (WGS) entry which is preliminary data.</text>
</comment>